<dbReference type="AlphaFoldDB" id="A0A2P2Q2M2"/>
<protein>
    <submittedName>
        <fullName evidence="1">Uncharacterized protein</fullName>
    </submittedName>
</protein>
<accession>A0A2P2Q2M2</accession>
<evidence type="ECO:0000313" key="1">
    <source>
        <dbReference type="EMBL" id="MBX61225.1"/>
    </source>
</evidence>
<name>A0A2P2Q2M2_RHIMU</name>
<dbReference type="EMBL" id="GGEC01080741">
    <property type="protein sequence ID" value="MBX61225.1"/>
    <property type="molecule type" value="Transcribed_RNA"/>
</dbReference>
<organism evidence="1">
    <name type="scientific">Rhizophora mucronata</name>
    <name type="common">Asiatic mangrove</name>
    <dbReference type="NCBI Taxonomy" id="61149"/>
    <lineage>
        <taxon>Eukaryota</taxon>
        <taxon>Viridiplantae</taxon>
        <taxon>Streptophyta</taxon>
        <taxon>Embryophyta</taxon>
        <taxon>Tracheophyta</taxon>
        <taxon>Spermatophyta</taxon>
        <taxon>Magnoliopsida</taxon>
        <taxon>eudicotyledons</taxon>
        <taxon>Gunneridae</taxon>
        <taxon>Pentapetalae</taxon>
        <taxon>rosids</taxon>
        <taxon>fabids</taxon>
        <taxon>Malpighiales</taxon>
        <taxon>Rhizophoraceae</taxon>
        <taxon>Rhizophora</taxon>
    </lineage>
</organism>
<reference evidence="1" key="1">
    <citation type="submission" date="2018-02" db="EMBL/GenBank/DDBJ databases">
        <title>Rhizophora mucronata_Transcriptome.</title>
        <authorList>
            <person name="Meera S.P."/>
            <person name="Sreeshan A."/>
            <person name="Augustine A."/>
        </authorList>
    </citation>
    <scope>NUCLEOTIDE SEQUENCE</scope>
    <source>
        <tissue evidence="1">Leaf</tissue>
    </source>
</reference>
<sequence length="17" mass="1980">MENSHGIDIYKYVINLA</sequence>
<proteinExistence type="predicted"/>